<keyword evidence="6 10" id="KW-0735">Signal-anchor</keyword>
<dbReference type="SUPFAM" id="SSF110111">
    <property type="entry name" value="Ctag/Cox11"/>
    <property type="match status" value="1"/>
</dbReference>
<evidence type="ECO:0000256" key="9">
    <source>
        <dbReference type="ARBA" id="ARBA00023136"/>
    </source>
</evidence>
<comment type="function">
    <text evidence="1 10">Exerts its effect at some terminal stage of cytochrome c oxidase synthesis, probably by being involved in the insertion of the copper B into subunit I.</text>
</comment>
<keyword evidence="5 10" id="KW-0812">Transmembrane</keyword>
<keyword evidence="7 10" id="KW-1133">Transmembrane helix</keyword>
<evidence type="ECO:0000256" key="11">
    <source>
        <dbReference type="SAM" id="Phobius"/>
    </source>
</evidence>
<evidence type="ECO:0000256" key="2">
    <source>
        <dbReference type="ARBA" id="ARBA00004382"/>
    </source>
</evidence>
<comment type="caution">
    <text evidence="12">The sequence shown here is derived from an EMBL/GenBank/DDBJ whole genome shotgun (WGS) entry which is preliminary data.</text>
</comment>
<dbReference type="GO" id="GO:0005507">
    <property type="term" value="F:copper ion binding"/>
    <property type="evidence" value="ECO:0007669"/>
    <property type="project" value="InterPro"/>
</dbReference>
<keyword evidence="10" id="KW-1003">Cell membrane</keyword>
<evidence type="ECO:0000313" key="13">
    <source>
        <dbReference type="Proteomes" id="UP000018951"/>
    </source>
</evidence>
<evidence type="ECO:0000256" key="7">
    <source>
        <dbReference type="ARBA" id="ARBA00022989"/>
    </source>
</evidence>
<gene>
    <name evidence="10 12" type="primary">ctaG</name>
    <name evidence="12" type="ORF">P857_293</name>
</gene>
<feature type="transmembrane region" description="Helical" evidence="11">
    <location>
        <begin position="25"/>
        <end position="46"/>
    </location>
</feature>
<keyword evidence="8 10" id="KW-0186">Copper</keyword>
<dbReference type="AlphaFoldDB" id="W2V1Q9"/>
<organism evidence="12 13">
    <name type="scientific">Candidatus Xenolissoclinum pacificiensis L6</name>
    <dbReference type="NCBI Taxonomy" id="1401685"/>
    <lineage>
        <taxon>Bacteria</taxon>
        <taxon>Pseudomonadati</taxon>
        <taxon>Pseudomonadota</taxon>
        <taxon>Alphaproteobacteria</taxon>
        <taxon>Rickettsiales</taxon>
        <taxon>Anaplasmataceae</taxon>
        <taxon>Candidatus Xenolissoclinum</taxon>
    </lineage>
</organism>
<proteinExistence type="inferred from homology"/>
<dbReference type="PATRIC" id="fig|1401685.3.peg.578"/>
<keyword evidence="13" id="KW-1185">Reference proteome</keyword>
<accession>W2V1Q9</accession>
<dbReference type="PIRSF" id="PIRSF005413">
    <property type="entry name" value="COX11"/>
    <property type="match status" value="1"/>
</dbReference>
<keyword evidence="9 10" id="KW-0472">Membrane</keyword>
<evidence type="ECO:0000256" key="3">
    <source>
        <dbReference type="ARBA" id="ARBA00009620"/>
    </source>
</evidence>
<dbReference type="Pfam" id="PF04442">
    <property type="entry name" value="CtaG_Cox11"/>
    <property type="match status" value="1"/>
</dbReference>
<evidence type="ECO:0000256" key="5">
    <source>
        <dbReference type="ARBA" id="ARBA00022692"/>
    </source>
</evidence>
<protein>
    <recommendedName>
        <fullName evidence="4 10">Cytochrome c oxidase assembly protein CtaG</fullName>
    </recommendedName>
</protein>
<dbReference type="Proteomes" id="UP000018951">
    <property type="component" value="Unassembled WGS sequence"/>
</dbReference>
<dbReference type="GO" id="GO:0005886">
    <property type="term" value="C:plasma membrane"/>
    <property type="evidence" value="ECO:0007669"/>
    <property type="project" value="UniProtKB-SubCell"/>
</dbReference>
<feature type="topological domain" description="Cytoplasmic" evidence="10">
    <location>
        <begin position="1"/>
        <end position="20"/>
    </location>
</feature>
<evidence type="ECO:0000256" key="1">
    <source>
        <dbReference type="ARBA" id="ARBA00004007"/>
    </source>
</evidence>
<evidence type="ECO:0000256" key="8">
    <source>
        <dbReference type="ARBA" id="ARBA00023008"/>
    </source>
</evidence>
<keyword evidence="10" id="KW-0997">Cell inner membrane</keyword>
<evidence type="ECO:0000313" key="12">
    <source>
        <dbReference type="EMBL" id="ETO91378.1"/>
    </source>
</evidence>
<sequence>MFCLKKRNLNKNVETTPGIKKNSTVYWIVLIPIGMFCLSFASVPIYNVFCKATGYGGTTRVDKNYDLSMVPGKKIYVRFDANLPKDLPLVFLPMYNQIETHTNQTALSFYSLENMSDKPLDLIAIYNVSPQQAGKFFNKVACFCFDKLTLDAYQKIVLPVIFYIDSEIENLNHTKDINTITLSYTFFEYLD</sequence>
<dbReference type="InterPro" id="IPR023471">
    <property type="entry name" value="CtaG/Cox11_dom_sf"/>
</dbReference>
<dbReference type="EMBL" id="AXCJ01000005">
    <property type="protein sequence ID" value="ETO91378.1"/>
    <property type="molecule type" value="Genomic_DNA"/>
</dbReference>
<evidence type="ECO:0000256" key="6">
    <source>
        <dbReference type="ARBA" id="ARBA00022968"/>
    </source>
</evidence>
<comment type="subcellular location">
    <subcellularLocation>
        <location evidence="2 10">Cell inner membrane</location>
        <topology evidence="2 10">Single-pass type II membrane protein</topology>
        <orientation evidence="2 10">Periplasmic side</orientation>
    </subcellularLocation>
</comment>
<evidence type="ECO:0000256" key="4">
    <source>
        <dbReference type="ARBA" id="ARBA00015384"/>
    </source>
</evidence>
<dbReference type="NCBIfam" id="NF003465">
    <property type="entry name" value="PRK05089.1"/>
    <property type="match status" value="1"/>
</dbReference>
<comment type="similarity">
    <text evidence="3 10">Belongs to the COX11/CtaG family.</text>
</comment>
<reference evidence="12 13" key="1">
    <citation type="journal article" date="2013" name="PLoS ONE">
        <title>Bacterial endosymbiosis in a chordate host: long-term co-evolution and conservation of secondary metabolism.</title>
        <authorList>
            <person name="Kwan J.C."/>
            <person name="Schmidt E.W."/>
        </authorList>
    </citation>
    <scope>NUCLEOTIDE SEQUENCE [LARGE SCALE GENOMIC DNA]</scope>
    <source>
        <strain evidence="13">L6</strain>
    </source>
</reference>
<dbReference type="HAMAP" id="MF_00155">
    <property type="entry name" value="CtaG"/>
    <property type="match status" value="1"/>
</dbReference>
<evidence type="ECO:0000256" key="10">
    <source>
        <dbReference type="HAMAP-Rule" id="MF_00155"/>
    </source>
</evidence>
<name>W2V1Q9_9RICK</name>
<dbReference type="PANTHER" id="PTHR21320">
    <property type="entry name" value="CYTOCHROME C OXIDASE ASSEMBLY PROTEIN COX11-RELATED"/>
    <property type="match status" value="1"/>
</dbReference>
<feature type="topological domain" description="Periplasmic" evidence="10">
    <location>
        <begin position="43"/>
        <end position="191"/>
    </location>
</feature>
<dbReference type="Gene3D" id="2.60.370.10">
    <property type="entry name" value="Ctag/Cox11"/>
    <property type="match status" value="1"/>
</dbReference>
<dbReference type="PANTHER" id="PTHR21320:SF3">
    <property type="entry name" value="CYTOCHROME C OXIDASE ASSEMBLY PROTEIN COX11, MITOCHONDRIAL-RELATED"/>
    <property type="match status" value="1"/>
</dbReference>
<dbReference type="STRING" id="1401685.P857_293"/>
<dbReference type="GO" id="GO:0008535">
    <property type="term" value="P:respiratory chain complex IV assembly"/>
    <property type="evidence" value="ECO:0007669"/>
    <property type="project" value="UniProtKB-UniRule"/>
</dbReference>
<dbReference type="InterPro" id="IPR007533">
    <property type="entry name" value="Cyt_c_oxidase_assmbl_CtaG"/>
</dbReference>